<evidence type="ECO:0000256" key="3">
    <source>
        <dbReference type="ARBA" id="ARBA00022741"/>
    </source>
</evidence>
<dbReference type="InterPro" id="IPR027417">
    <property type="entry name" value="P-loop_NTPase"/>
</dbReference>
<reference evidence="11" key="1">
    <citation type="journal article" date="2019" name="Int. J. Syst. Evol. Microbiol.">
        <title>The Global Catalogue of Microorganisms (GCM) 10K type strain sequencing project: providing services to taxonomists for standard genome sequencing and annotation.</title>
        <authorList>
            <consortium name="The Broad Institute Genomics Platform"/>
            <consortium name="The Broad Institute Genome Sequencing Center for Infectious Disease"/>
            <person name="Wu L."/>
            <person name="Ma J."/>
        </authorList>
    </citation>
    <scope>NUCLEOTIDE SEQUENCE [LARGE SCALE GENOMIC DNA]</scope>
    <source>
        <strain evidence="11">CCM 8604</strain>
    </source>
</reference>
<comment type="subcellular location">
    <subcellularLocation>
        <location evidence="1">Cell membrane</location>
        <topology evidence="1">Multi-pass membrane protein</topology>
    </subcellularLocation>
</comment>
<protein>
    <submittedName>
        <fullName evidence="10">ATP-binding cassette domain-containing protein</fullName>
    </submittedName>
</protein>
<dbReference type="Pfam" id="PF00005">
    <property type="entry name" value="ABC_tran"/>
    <property type="match status" value="1"/>
</dbReference>
<feature type="domain" description="ABC transmembrane type-1" evidence="9">
    <location>
        <begin position="12"/>
        <end position="289"/>
    </location>
</feature>
<feature type="domain" description="ABC transporter" evidence="8">
    <location>
        <begin position="326"/>
        <end position="533"/>
    </location>
</feature>
<dbReference type="EMBL" id="JBHTHQ010000006">
    <property type="protein sequence ID" value="MFD0704287.1"/>
    <property type="molecule type" value="Genomic_DNA"/>
</dbReference>
<feature type="transmembrane region" description="Helical" evidence="7">
    <location>
        <begin position="118"/>
        <end position="137"/>
    </location>
</feature>
<dbReference type="PROSITE" id="PS50893">
    <property type="entry name" value="ABC_TRANSPORTER_2"/>
    <property type="match status" value="1"/>
</dbReference>
<evidence type="ECO:0000256" key="7">
    <source>
        <dbReference type="SAM" id="Phobius"/>
    </source>
</evidence>
<evidence type="ECO:0000256" key="5">
    <source>
        <dbReference type="ARBA" id="ARBA00022989"/>
    </source>
</evidence>
<gene>
    <name evidence="10" type="ORF">ACFQY8_00755</name>
</gene>
<keyword evidence="11" id="KW-1185">Reference proteome</keyword>
<evidence type="ECO:0000256" key="6">
    <source>
        <dbReference type="ARBA" id="ARBA00023136"/>
    </source>
</evidence>
<keyword evidence="4 10" id="KW-0067">ATP-binding</keyword>
<proteinExistence type="predicted"/>
<dbReference type="Proteomes" id="UP001597036">
    <property type="component" value="Unassembled WGS sequence"/>
</dbReference>
<keyword evidence="3" id="KW-0547">Nucleotide-binding</keyword>
<dbReference type="InterPro" id="IPR003593">
    <property type="entry name" value="AAA+_ATPase"/>
</dbReference>
<dbReference type="InterPro" id="IPR036640">
    <property type="entry name" value="ABC1_TM_sf"/>
</dbReference>
<keyword evidence="5 7" id="KW-1133">Transmembrane helix</keyword>
<feature type="transmembrane region" description="Helical" evidence="7">
    <location>
        <begin position="231"/>
        <end position="254"/>
    </location>
</feature>
<name>A0ABW2Y205_9BIFI</name>
<keyword evidence="2 7" id="KW-0812">Transmembrane</keyword>
<evidence type="ECO:0000256" key="1">
    <source>
        <dbReference type="ARBA" id="ARBA00004651"/>
    </source>
</evidence>
<dbReference type="RefSeq" id="WP_377937665.1">
    <property type="nucleotide sequence ID" value="NZ_JBHTHQ010000006.1"/>
</dbReference>
<dbReference type="Gene3D" id="3.40.50.300">
    <property type="entry name" value="P-loop containing nucleotide triphosphate hydrolases"/>
    <property type="match status" value="1"/>
</dbReference>
<organism evidence="10 11">
    <name type="scientific">Alloscardovia venturai</name>
    <dbReference type="NCBI Taxonomy" id="1769421"/>
    <lineage>
        <taxon>Bacteria</taxon>
        <taxon>Bacillati</taxon>
        <taxon>Actinomycetota</taxon>
        <taxon>Actinomycetes</taxon>
        <taxon>Bifidobacteriales</taxon>
        <taxon>Bifidobacteriaceae</taxon>
        <taxon>Alloscardovia</taxon>
    </lineage>
</organism>
<dbReference type="SUPFAM" id="SSF52540">
    <property type="entry name" value="P-loop containing nucleoside triphosphate hydrolases"/>
    <property type="match status" value="1"/>
</dbReference>
<keyword evidence="6 7" id="KW-0472">Membrane</keyword>
<dbReference type="InterPro" id="IPR017871">
    <property type="entry name" value="ABC_transporter-like_CS"/>
</dbReference>
<dbReference type="SUPFAM" id="SSF90123">
    <property type="entry name" value="ABC transporter transmembrane region"/>
    <property type="match status" value="1"/>
</dbReference>
<dbReference type="PANTHER" id="PTHR24221">
    <property type="entry name" value="ATP-BINDING CASSETTE SUB-FAMILY B"/>
    <property type="match status" value="1"/>
</dbReference>
<evidence type="ECO:0000256" key="4">
    <source>
        <dbReference type="ARBA" id="ARBA00022840"/>
    </source>
</evidence>
<evidence type="ECO:0000256" key="2">
    <source>
        <dbReference type="ARBA" id="ARBA00022692"/>
    </source>
</evidence>
<evidence type="ECO:0000259" key="9">
    <source>
        <dbReference type="PROSITE" id="PS50929"/>
    </source>
</evidence>
<evidence type="ECO:0000313" key="11">
    <source>
        <dbReference type="Proteomes" id="UP001597036"/>
    </source>
</evidence>
<dbReference type="Pfam" id="PF00664">
    <property type="entry name" value="ABC_membrane"/>
    <property type="match status" value="1"/>
</dbReference>
<comment type="caution">
    <text evidence="10">The sequence shown here is derived from an EMBL/GenBank/DDBJ whole genome shotgun (WGS) entry which is preliminary data.</text>
</comment>
<dbReference type="InterPro" id="IPR039421">
    <property type="entry name" value="Type_1_exporter"/>
</dbReference>
<evidence type="ECO:0000259" key="8">
    <source>
        <dbReference type="PROSITE" id="PS50893"/>
    </source>
</evidence>
<feature type="transmembrane region" description="Helical" evidence="7">
    <location>
        <begin position="49"/>
        <end position="68"/>
    </location>
</feature>
<evidence type="ECO:0000313" key="10">
    <source>
        <dbReference type="EMBL" id="MFD0704287.1"/>
    </source>
</evidence>
<dbReference type="PROSITE" id="PS50929">
    <property type="entry name" value="ABC_TM1F"/>
    <property type="match status" value="1"/>
</dbReference>
<dbReference type="InterPro" id="IPR003439">
    <property type="entry name" value="ABC_transporter-like_ATP-bd"/>
</dbReference>
<accession>A0ABW2Y205</accession>
<dbReference type="PANTHER" id="PTHR24221:SF654">
    <property type="entry name" value="ATP-BINDING CASSETTE SUB-FAMILY B MEMBER 6"/>
    <property type="match status" value="1"/>
</dbReference>
<dbReference type="InterPro" id="IPR011527">
    <property type="entry name" value="ABC1_TM_dom"/>
</dbReference>
<feature type="transmembrane region" description="Helical" evidence="7">
    <location>
        <begin position="143"/>
        <end position="163"/>
    </location>
</feature>
<sequence>MIAKYYPRGKFILLTVLSLLSSAESIAVAFMVASLTAVATNGNVKELPKIVVEVIIFLLIVLISQLGYNYMRTDAVRYVNQFLRKKVLRGILSSANGNESEKLGFFTNDFKLLETNRFGAELNIVSAAFTLILSLTYALAMNWVLTLVFFVGSCIPLVASNFFQKPIQRASEVWSKANEGYVAKTKNFLSGAATLKLYRQEDSAVARNEKVINKLENSLMRMNLLSAHAQTSVSIVAEVGTFLIPFIVGVLLITHHQASLASLFAVMQLSNSFVNPILTILSERNNLSTTKAIAHKISNLVGEKDNDANANDSTSVSAKADSTKIMTFKDISLIRNEKVLSDKISFDISRGKKIAIIGPSGCGKSTLLQFLMTGQYGKAQDITLNGLRVQAGSFAYEFAYASQNPVIFSDSLEYNLTLGAHVPHEIMKEVCKILGIEEVVNEKGLQYDLGANADQLSGGQLARIELARAILSGRSILLLDEINASLDKKTADAIHEYLLTSDLTFIEVIHHYEEGELSRYDEVIDFSRFKHENA</sequence>
<dbReference type="GO" id="GO:0005524">
    <property type="term" value="F:ATP binding"/>
    <property type="evidence" value="ECO:0007669"/>
    <property type="project" value="UniProtKB-KW"/>
</dbReference>
<dbReference type="PROSITE" id="PS00211">
    <property type="entry name" value="ABC_TRANSPORTER_1"/>
    <property type="match status" value="1"/>
</dbReference>
<dbReference type="SMART" id="SM00382">
    <property type="entry name" value="AAA"/>
    <property type="match status" value="1"/>
</dbReference>
<dbReference type="Gene3D" id="1.20.1560.10">
    <property type="entry name" value="ABC transporter type 1, transmembrane domain"/>
    <property type="match status" value="1"/>
</dbReference>